<sequence>ARDRPPRVGPGRGAGRTAGVRHGRGREHVSVPGVCAQAGRDAAARPRRDRRGAPHNHGVRVPSGHGRPRPHPQRAHAVRLPDGHTAANAAGRVREAEQPREAKGRAGLDEQAEPLVPRAAGHRAGEPAGGGCAESQGRVAGERAARPDPRQDHSLRADTGGCAGPGQPAPLPSLHCDGRHGRGEAGAAQDVAHDPRAAIHHGDISPQCWLRLLA</sequence>
<dbReference type="VEuPathDB" id="FungiDB:GMDG_08821"/>
<keyword evidence="3" id="KW-1185">Reference proteome</keyword>
<dbReference type="HOGENOM" id="CLU_1291724_0_0_1"/>
<proteinExistence type="predicted"/>
<evidence type="ECO:0000313" key="3">
    <source>
        <dbReference type="Proteomes" id="UP000011064"/>
    </source>
</evidence>
<feature type="compositionally biased region" description="Basic and acidic residues" evidence="1">
    <location>
        <begin position="92"/>
        <end position="108"/>
    </location>
</feature>
<name>L8FPS6_PSED2</name>
<feature type="region of interest" description="Disordered" evidence="1">
    <location>
        <begin position="1"/>
        <end position="190"/>
    </location>
</feature>
<feature type="non-terminal residue" evidence="2">
    <location>
        <position position="1"/>
    </location>
</feature>
<feature type="non-terminal residue" evidence="2">
    <location>
        <position position="214"/>
    </location>
</feature>
<dbReference type="EMBL" id="GL574363">
    <property type="protein sequence ID" value="ELR02493.1"/>
    <property type="molecule type" value="Genomic_DNA"/>
</dbReference>
<protein>
    <submittedName>
        <fullName evidence="2">Uncharacterized protein</fullName>
    </submittedName>
</protein>
<dbReference type="Proteomes" id="UP000011064">
    <property type="component" value="Unassembled WGS sequence"/>
</dbReference>
<organism evidence="2 3">
    <name type="scientific">Pseudogymnoascus destructans (strain ATCC MYA-4855 / 20631-21)</name>
    <name type="common">Bat white-nose syndrome fungus</name>
    <name type="synonym">Geomyces destructans</name>
    <dbReference type="NCBI Taxonomy" id="658429"/>
    <lineage>
        <taxon>Eukaryota</taxon>
        <taxon>Fungi</taxon>
        <taxon>Dikarya</taxon>
        <taxon>Ascomycota</taxon>
        <taxon>Pezizomycotina</taxon>
        <taxon>Leotiomycetes</taxon>
        <taxon>Thelebolales</taxon>
        <taxon>Thelebolaceae</taxon>
        <taxon>Pseudogymnoascus</taxon>
    </lineage>
</organism>
<feature type="compositionally biased region" description="Basic residues" evidence="1">
    <location>
        <begin position="66"/>
        <end position="77"/>
    </location>
</feature>
<accession>L8FPS6</accession>
<evidence type="ECO:0000256" key="1">
    <source>
        <dbReference type="SAM" id="MobiDB-lite"/>
    </source>
</evidence>
<evidence type="ECO:0000313" key="2">
    <source>
        <dbReference type="EMBL" id="ELR02493.1"/>
    </source>
</evidence>
<feature type="compositionally biased region" description="Basic residues" evidence="1">
    <location>
        <begin position="45"/>
        <end position="58"/>
    </location>
</feature>
<dbReference type="InParanoid" id="L8FPS6"/>
<dbReference type="AlphaFoldDB" id="L8FPS6"/>
<reference evidence="3" key="1">
    <citation type="submission" date="2010-09" db="EMBL/GenBank/DDBJ databases">
        <title>The genome sequence of Geomyces destructans 20631-21.</title>
        <authorList>
            <consortium name="The Broad Institute Genome Sequencing Platform"/>
            <person name="Cuomo C.A."/>
            <person name="Blehert D.S."/>
            <person name="Lorch J.M."/>
            <person name="Young S.K."/>
            <person name="Zeng Q."/>
            <person name="Gargeya S."/>
            <person name="Fitzgerald M."/>
            <person name="Haas B."/>
            <person name="Abouelleil A."/>
            <person name="Alvarado L."/>
            <person name="Arachchi H.M."/>
            <person name="Berlin A."/>
            <person name="Brown A."/>
            <person name="Chapman S.B."/>
            <person name="Chen Z."/>
            <person name="Dunbar C."/>
            <person name="Freedman E."/>
            <person name="Gearin G."/>
            <person name="Gellesch M."/>
            <person name="Goldberg J."/>
            <person name="Griggs A."/>
            <person name="Gujja S."/>
            <person name="Heiman D."/>
            <person name="Howarth C."/>
            <person name="Larson L."/>
            <person name="Lui A."/>
            <person name="MacDonald P.J.P."/>
            <person name="Montmayeur A."/>
            <person name="Murphy C."/>
            <person name="Neiman D."/>
            <person name="Pearson M."/>
            <person name="Priest M."/>
            <person name="Roberts A."/>
            <person name="Saif S."/>
            <person name="Shea T."/>
            <person name="Shenoy N."/>
            <person name="Sisk P."/>
            <person name="Stolte C."/>
            <person name="Sykes S."/>
            <person name="Wortman J."/>
            <person name="Nusbaum C."/>
            <person name="Birren B."/>
        </authorList>
    </citation>
    <scope>NUCLEOTIDE SEQUENCE [LARGE SCALE GENOMIC DNA]</scope>
    <source>
        <strain evidence="3">ATCC MYA-4855 / 20631-21</strain>
    </source>
</reference>
<gene>
    <name evidence="2" type="ORF">GMDG_08821</name>
</gene>
<feature type="compositionally biased region" description="Basic and acidic residues" evidence="1">
    <location>
        <begin position="140"/>
        <end position="156"/>
    </location>
</feature>